<reference evidence="3 6" key="2">
    <citation type="journal article" date="2018" name="Int. J. Syst. Evol. Microbiol.">
        <title>Pseudooceanicola lipolyticus sp. nov., a marine alphaproteobacterium, reclassification of Oceanicola flagellatus as Pseudooceanicola flagellatus comb. nov. and emended description of the genus Pseudooceanicola.</title>
        <authorList>
            <person name="Huang M.-M."/>
            <person name="Guo L.-L."/>
            <person name="Wu Y.-H."/>
            <person name="Lai Q.-L."/>
            <person name="Shao Z.-Z."/>
            <person name="Wang C.-S."/>
            <person name="Wu M."/>
            <person name="Xu X.-W."/>
        </authorList>
    </citation>
    <scope>NUCLEOTIDE SEQUENCE [LARGE SCALE GENOMIC DNA]</scope>
    <source>
        <strain evidence="3 6">Ar-45</strain>
    </source>
</reference>
<evidence type="ECO:0000313" key="5">
    <source>
        <dbReference type="Proteomes" id="UP000231655"/>
    </source>
</evidence>
<keyword evidence="2" id="KW-0812">Transmembrane</keyword>
<dbReference type="AlphaFoldDB" id="A0A285JCR5"/>
<proteinExistence type="predicted"/>
<reference evidence="4 5" key="1">
    <citation type="submission" date="2017-09" db="EMBL/GenBank/DDBJ databases">
        <authorList>
            <person name="Ehlers B."/>
            <person name="Leendertz F.H."/>
        </authorList>
    </citation>
    <scope>NUCLEOTIDE SEQUENCE [LARGE SCALE GENOMIC DNA]</scope>
    <source>
        <strain evidence="4 5">CGMCC 1.12662</strain>
    </source>
</reference>
<dbReference type="Proteomes" id="UP000231655">
    <property type="component" value="Unassembled WGS sequence"/>
</dbReference>
<keyword evidence="6" id="KW-1185">Reference proteome</keyword>
<dbReference type="EMBL" id="OBEA01000007">
    <property type="protein sequence ID" value="SNY58048.1"/>
    <property type="molecule type" value="Genomic_DNA"/>
</dbReference>
<evidence type="ECO:0000313" key="4">
    <source>
        <dbReference type="EMBL" id="SNY58048.1"/>
    </source>
</evidence>
<name>A0A285JCR5_9RHOB</name>
<accession>A0A285JCR5</accession>
<organism evidence="4 5">
    <name type="scientific">Pseudooceanicola antarcticus</name>
    <dbReference type="NCBI Taxonomy" id="1247613"/>
    <lineage>
        <taxon>Bacteria</taxon>
        <taxon>Pseudomonadati</taxon>
        <taxon>Pseudomonadota</taxon>
        <taxon>Alphaproteobacteria</taxon>
        <taxon>Rhodobacterales</taxon>
        <taxon>Paracoccaceae</taxon>
        <taxon>Pseudooceanicola</taxon>
    </lineage>
</organism>
<gene>
    <name evidence="3" type="ORF">CVM39_04030</name>
    <name evidence="4" type="ORF">SAMN06297129_3499</name>
</gene>
<feature type="coiled-coil region" evidence="1">
    <location>
        <begin position="263"/>
        <end position="290"/>
    </location>
</feature>
<keyword evidence="2" id="KW-0472">Membrane</keyword>
<keyword evidence="1" id="KW-0175">Coiled coil</keyword>
<evidence type="ECO:0000313" key="3">
    <source>
        <dbReference type="EMBL" id="PJE31384.1"/>
    </source>
</evidence>
<feature type="transmembrane region" description="Helical" evidence="2">
    <location>
        <begin position="164"/>
        <end position="186"/>
    </location>
</feature>
<protein>
    <submittedName>
        <fullName evidence="4">Uncharacterized protein</fullName>
    </submittedName>
</protein>
<keyword evidence="2" id="KW-1133">Transmembrane helix</keyword>
<sequence>MRQNCVLPYILSATVVLQGHASAQQLGNDALSTCIASQMGNVTGLTADDLDLTMQSLDEAAYRQRMEQRLSDPDAELVCLGPEERGRHDAVKNGSIIAYTPVERRERQLRQMRREGASCALAADAMAETGLGSSALGVEADIGQVLARQQQVIDLVDGVEPTGVGAVGATSLFVGLISVGLTLYIWQEMNSAEQRRIEALGRQAADLSRLTDTLSGDLATIRDLQGRFPDGSFDDAYITLRIRNGEGPALSDEALEAADADFLVEAEDAVEAARDSAQEARDTARRAVEAAIEVQCNDDDSCRPAPEAFCDGDIACLERAVEESFRPAELLIAECIQQTGFSPLNAPPLAECRASAYTSFRERSAWDASVLGRTSPFPMC</sequence>
<dbReference type="EMBL" id="PGTD01000010">
    <property type="protein sequence ID" value="PJE31384.1"/>
    <property type="molecule type" value="Genomic_DNA"/>
</dbReference>
<dbReference type="Proteomes" id="UP000231702">
    <property type="component" value="Unassembled WGS sequence"/>
</dbReference>
<evidence type="ECO:0000313" key="6">
    <source>
        <dbReference type="Proteomes" id="UP000231702"/>
    </source>
</evidence>
<evidence type="ECO:0000256" key="1">
    <source>
        <dbReference type="SAM" id="Coils"/>
    </source>
</evidence>
<evidence type="ECO:0000256" key="2">
    <source>
        <dbReference type="SAM" id="Phobius"/>
    </source>
</evidence>